<gene>
    <name evidence="1" type="ORF">CEXT_412671</name>
</gene>
<dbReference type="Proteomes" id="UP001054945">
    <property type="component" value="Unassembled WGS sequence"/>
</dbReference>
<comment type="caution">
    <text evidence="1">The sequence shown here is derived from an EMBL/GenBank/DDBJ whole genome shotgun (WGS) entry which is preliminary data.</text>
</comment>
<accession>A0AAV4N3R8</accession>
<sequence>MPQSFNFRIIISANKWKITSTDCLFFATAEQISVDTQKTSTYLLQAVDTKSWTKKKREQQILDDTSVNSRDFSFNVWRKEARKSKEVKEELSMFIKWTLQAKL</sequence>
<protein>
    <submittedName>
        <fullName evidence="1">Uncharacterized protein</fullName>
    </submittedName>
</protein>
<name>A0AAV4N3R8_CAEEX</name>
<dbReference type="AlphaFoldDB" id="A0AAV4N3R8"/>
<proteinExistence type="predicted"/>
<evidence type="ECO:0000313" key="1">
    <source>
        <dbReference type="EMBL" id="GIX79374.1"/>
    </source>
</evidence>
<keyword evidence="2" id="KW-1185">Reference proteome</keyword>
<evidence type="ECO:0000313" key="2">
    <source>
        <dbReference type="Proteomes" id="UP001054945"/>
    </source>
</evidence>
<organism evidence="1 2">
    <name type="scientific">Caerostris extrusa</name>
    <name type="common">Bark spider</name>
    <name type="synonym">Caerostris bankana</name>
    <dbReference type="NCBI Taxonomy" id="172846"/>
    <lineage>
        <taxon>Eukaryota</taxon>
        <taxon>Metazoa</taxon>
        <taxon>Ecdysozoa</taxon>
        <taxon>Arthropoda</taxon>
        <taxon>Chelicerata</taxon>
        <taxon>Arachnida</taxon>
        <taxon>Araneae</taxon>
        <taxon>Araneomorphae</taxon>
        <taxon>Entelegynae</taxon>
        <taxon>Araneoidea</taxon>
        <taxon>Araneidae</taxon>
        <taxon>Caerostris</taxon>
    </lineage>
</organism>
<reference evidence="1 2" key="1">
    <citation type="submission" date="2021-06" db="EMBL/GenBank/DDBJ databases">
        <title>Caerostris extrusa draft genome.</title>
        <authorList>
            <person name="Kono N."/>
            <person name="Arakawa K."/>
        </authorList>
    </citation>
    <scope>NUCLEOTIDE SEQUENCE [LARGE SCALE GENOMIC DNA]</scope>
</reference>
<dbReference type="EMBL" id="BPLR01020488">
    <property type="protein sequence ID" value="GIX79374.1"/>
    <property type="molecule type" value="Genomic_DNA"/>
</dbReference>